<sequence length="83" mass="9171">MKGSKSGWCTVQVLAIINTRCCHLGRTRTVEDYGDVDRNGETREGPSETGRRDGSGWEGSGELLVERMIVVDEGDNSKKNLRT</sequence>
<feature type="compositionally biased region" description="Basic and acidic residues" evidence="1">
    <location>
        <begin position="33"/>
        <end position="55"/>
    </location>
</feature>
<proteinExistence type="predicted"/>
<organism evidence="2 3">
    <name type="scientific">Elysia marginata</name>
    <dbReference type="NCBI Taxonomy" id="1093978"/>
    <lineage>
        <taxon>Eukaryota</taxon>
        <taxon>Metazoa</taxon>
        <taxon>Spiralia</taxon>
        <taxon>Lophotrochozoa</taxon>
        <taxon>Mollusca</taxon>
        <taxon>Gastropoda</taxon>
        <taxon>Heterobranchia</taxon>
        <taxon>Euthyneura</taxon>
        <taxon>Panpulmonata</taxon>
        <taxon>Sacoglossa</taxon>
        <taxon>Placobranchoidea</taxon>
        <taxon>Plakobranchidae</taxon>
        <taxon>Elysia</taxon>
    </lineage>
</organism>
<comment type="caution">
    <text evidence="2">The sequence shown here is derived from an EMBL/GenBank/DDBJ whole genome shotgun (WGS) entry which is preliminary data.</text>
</comment>
<dbReference type="Proteomes" id="UP000762676">
    <property type="component" value="Unassembled WGS sequence"/>
</dbReference>
<keyword evidence="3" id="KW-1185">Reference proteome</keyword>
<dbReference type="AlphaFoldDB" id="A0AAV4HC76"/>
<reference evidence="2 3" key="1">
    <citation type="journal article" date="2021" name="Elife">
        <title>Chloroplast acquisition without the gene transfer in kleptoplastic sea slugs, Plakobranchus ocellatus.</title>
        <authorList>
            <person name="Maeda T."/>
            <person name="Takahashi S."/>
            <person name="Yoshida T."/>
            <person name="Shimamura S."/>
            <person name="Takaki Y."/>
            <person name="Nagai Y."/>
            <person name="Toyoda A."/>
            <person name="Suzuki Y."/>
            <person name="Arimoto A."/>
            <person name="Ishii H."/>
            <person name="Satoh N."/>
            <person name="Nishiyama T."/>
            <person name="Hasebe M."/>
            <person name="Maruyama T."/>
            <person name="Minagawa J."/>
            <person name="Obokata J."/>
            <person name="Shigenobu S."/>
        </authorList>
    </citation>
    <scope>NUCLEOTIDE SEQUENCE [LARGE SCALE GENOMIC DNA]</scope>
</reference>
<evidence type="ECO:0000313" key="3">
    <source>
        <dbReference type="Proteomes" id="UP000762676"/>
    </source>
</evidence>
<gene>
    <name evidence="2" type="ORF">ElyMa_006254600</name>
</gene>
<evidence type="ECO:0000313" key="2">
    <source>
        <dbReference type="EMBL" id="GFR94638.1"/>
    </source>
</evidence>
<feature type="region of interest" description="Disordered" evidence="1">
    <location>
        <begin position="33"/>
        <end position="60"/>
    </location>
</feature>
<evidence type="ECO:0000256" key="1">
    <source>
        <dbReference type="SAM" id="MobiDB-lite"/>
    </source>
</evidence>
<accession>A0AAV4HC76</accession>
<name>A0AAV4HC76_9GAST</name>
<protein>
    <submittedName>
        <fullName evidence="2">Uncharacterized protein</fullName>
    </submittedName>
</protein>
<dbReference type="EMBL" id="BMAT01012562">
    <property type="protein sequence ID" value="GFR94638.1"/>
    <property type="molecule type" value="Genomic_DNA"/>
</dbReference>